<dbReference type="GO" id="GO:0000118">
    <property type="term" value="C:histone deacetylase complex"/>
    <property type="evidence" value="ECO:0007669"/>
    <property type="project" value="TreeGrafter"/>
</dbReference>
<dbReference type="Gene3D" id="1.20.1160.11">
    <property type="entry name" value="Paired amphipathic helix"/>
    <property type="match status" value="1"/>
</dbReference>
<dbReference type="InterPro" id="IPR039774">
    <property type="entry name" value="Sin3-like"/>
</dbReference>
<dbReference type="FunFam" id="1.20.1160.11:FF:000001">
    <property type="entry name" value="Paired amphipathic helix protein Sin3"/>
    <property type="match status" value="1"/>
</dbReference>
<evidence type="ECO:0000256" key="5">
    <source>
        <dbReference type="SAM" id="MobiDB-lite"/>
    </source>
</evidence>
<evidence type="ECO:0000313" key="6">
    <source>
        <dbReference type="Proteomes" id="UP000228380"/>
    </source>
</evidence>
<dbReference type="InterPro" id="IPR036600">
    <property type="entry name" value="PAH_sf"/>
</dbReference>
<dbReference type="PANTHER" id="PTHR12346:SF0">
    <property type="entry name" value="SIN3A, ISOFORM G"/>
    <property type="match status" value="1"/>
</dbReference>
<dbReference type="PROSITE" id="PS51477">
    <property type="entry name" value="PAH"/>
    <property type="match status" value="1"/>
</dbReference>
<accession>A0A8B7BNW5</accession>
<gene>
    <name evidence="7" type="primary">LOC103701957</name>
</gene>
<dbReference type="GO" id="GO:0000122">
    <property type="term" value="P:negative regulation of transcription by RNA polymerase II"/>
    <property type="evidence" value="ECO:0007669"/>
    <property type="project" value="TreeGrafter"/>
</dbReference>
<keyword evidence="6" id="KW-1185">Reference proteome</keyword>
<evidence type="ECO:0000256" key="4">
    <source>
        <dbReference type="PROSITE-ProRule" id="PRU00810"/>
    </source>
</evidence>
<proteinExistence type="predicted"/>
<dbReference type="InterPro" id="IPR003822">
    <property type="entry name" value="PAH"/>
</dbReference>
<feature type="region of interest" description="Disordered" evidence="5">
    <location>
        <begin position="1"/>
        <end position="22"/>
    </location>
</feature>
<dbReference type="OrthoDB" id="1913924at2759"/>
<dbReference type="Pfam" id="PF02671">
    <property type="entry name" value="PAH"/>
    <property type="match status" value="1"/>
</dbReference>
<keyword evidence="3 4" id="KW-0539">Nucleus</keyword>
<name>A0A8B7BNW5_PHODC</name>
<organism evidence="6 7">
    <name type="scientific">Phoenix dactylifera</name>
    <name type="common">Date palm</name>
    <dbReference type="NCBI Taxonomy" id="42345"/>
    <lineage>
        <taxon>Eukaryota</taxon>
        <taxon>Viridiplantae</taxon>
        <taxon>Streptophyta</taxon>
        <taxon>Embryophyta</taxon>
        <taxon>Tracheophyta</taxon>
        <taxon>Spermatophyta</taxon>
        <taxon>Magnoliopsida</taxon>
        <taxon>Liliopsida</taxon>
        <taxon>Arecaceae</taxon>
        <taxon>Coryphoideae</taxon>
        <taxon>Phoeniceae</taxon>
        <taxon>Phoenix</taxon>
    </lineage>
</organism>
<dbReference type="SUPFAM" id="SSF47762">
    <property type="entry name" value="PAH2 domain"/>
    <property type="match status" value="1"/>
</dbReference>
<dbReference type="Proteomes" id="UP000228380">
    <property type="component" value="Chromosome 6"/>
</dbReference>
<evidence type="ECO:0000256" key="2">
    <source>
        <dbReference type="ARBA" id="ARBA00022491"/>
    </source>
</evidence>
<dbReference type="GeneID" id="103701957"/>
<protein>
    <submittedName>
        <fullName evidence="7">Paired amphipathic helix protein Sin3-like 5</fullName>
    </submittedName>
</protein>
<dbReference type="KEGG" id="pda:103701957"/>
<evidence type="ECO:0000313" key="7">
    <source>
        <dbReference type="RefSeq" id="XP_008782412.1"/>
    </source>
</evidence>
<keyword evidence="2" id="KW-0678">Repressor</keyword>
<dbReference type="RefSeq" id="XP_008782412.1">
    <property type="nucleotide sequence ID" value="XM_008784190.4"/>
</dbReference>
<reference evidence="6" key="1">
    <citation type="journal article" date="2019" name="Nat. Commun.">
        <title>Genome-wide association mapping of date palm fruit traits.</title>
        <authorList>
            <person name="Hazzouri K.M."/>
            <person name="Gros-Balthazard M."/>
            <person name="Flowers J.M."/>
            <person name="Copetti D."/>
            <person name="Lemansour A."/>
            <person name="Lebrun M."/>
            <person name="Masmoudi K."/>
            <person name="Ferrand S."/>
            <person name="Dhar M.I."/>
            <person name="Fresquez Z.A."/>
            <person name="Rosas U."/>
            <person name="Zhang J."/>
            <person name="Talag J."/>
            <person name="Lee S."/>
            <person name="Kudrna D."/>
            <person name="Powell R.F."/>
            <person name="Leitch I.J."/>
            <person name="Krueger R.R."/>
            <person name="Wing R.A."/>
            <person name="Amiri K.M.A."/>
            <person name="Purugganan M.D."/>
        </authorList>
    </citation>
    <scope>NUCLEOTIDE SEQUENCE [LARGE SCALE GENOMIC DNA]</scope>
    <source>
        <strain evidence="6">cv. Khalas</strain>
    </source>
</reference>
<sequence>MPLNSSAKTSEKACSPSNASAASNINIGATTDDALHYLQLVKDTFYDEPAKYETFLDIMKEFRSHRINTAAVVARIKHLFSGQPDLIHGFNYFLPTEHQIPVHAEEEVAHHADSVN</sequence>
<comment type="subcellular location">
    <subcellularLocation>
        <location evidence="1 4">Nucleus</location>
    </subcellularLocation>
</comment>
<dbReference type="GO" id="GO:0000785">
    <property type="term" value="C:chromatin"/>
    <property type="evidence" value="ECO:0007669"/>
    <property type="project" value="TreeGrafter"/>
</dbReference>
<evidence type="ECO:0000256" key="3">
    <source>
        <dbReference type="ARBA" id="ARBA00023242"/>
    </source>
</evidence>
<dbReference type="PANTHER" id="PTHR12346">
    <property type="entry name" value="SIN3B-RELATED"/>
    <property type="match status" value="1"/>
</dbReference>
<reference evidence="7" key="2">
    <citation type="submission" date="2025-08" db="UniProtKB">
        <authorList>
            <consortium name="RefSeq"/>
        </authorList>
    </citation>
    <scope>IDENTIFICATION</scope>
    <source>
        <tissue evidence="7">Young leaves</tissue>
    </source>
</reference>
<dbReference type="GO" id="GO:0003714">
    <property type="term" value="F:transcription corepressor activity"/>
    <property type="evidence" value="ECO:0007669"/>
    <property type="project" value="InterPro"/>
</dbReference>
<evidence type="ECO:0000256" key="1">
    <source>
        <dbReference type="ARBA" id="ARBA00004123"/>
    </source>
</evidence>
<dbReference type="AlphaFoldDB" id="A0A8B7BNW5"/>